<reference evidence="1 2" key="1">
    <citation type="journal article" date="2012" name="BMC Genomics">
        <title>Comparative genomics of bacteria in the genus Providencia isolated from wild Drosophila melanogaster.</title>
        <authorList>
            <person name="Galac M.R."/>
            <person name="Lazzaro B.P."/>
        </authorList>
    </citation>
    <scope>NUCLEOTIDE SEQUENCE [LARGE SCALE GENOMIC DNA]</scope>
    <source>
        <strain evidence="1 2">DSM 19968</strain>
    </source>
</reference>
<dbReference type="Proteomes" id="UP000009336">
    <property type="component" value="Unassembled WGS sequence"/>
</dbReference>
<comment type="caution">
    <text evidence="1">The sequence shown here is derived from an EMBL/GenBank/DDBJ whole genome shotgun (WGS) entry which is preliminary data.</text>
</comment>
<organism evidence="1 2">
    <name type="scientific">Providencia burhodogranariea DSM 19968</name>
    <dbReference type="NCBI Taxonomy" id="1141662"/>
    <lineage>
        <taxon>Bacteria</taxon>
        <taxon>Pseudomonadati</taxon>
        <taxon>Pseudomonadota</taxon>
        <taxon>Gammaproteobacteria</taxon>
        <taxon>Enterobacterales</taxon>
        <taxon>Morganellaceae</taxon>
        <taxon>Providencia</taxon>
    </lineage>
</organism>
<protein>
    <submittedName>
        <fullName evidence="1">Uncharacterized protein</fullName>
    </submittedName>
</protein>
<evidence type="ECO:0000313" key="1">
    <source>
        <dbReference type="EMBL" id="EKT55427.1"/>
    </source>
</evidence>
<proteinExistence type="predicted"/>
<dbReference type="AlphaFoldDB" id="K8WDB1"/>
<accession>K8WDB1</accession>
<dbReference type="EMBL" id="AKKL01000046">
    <property type="protein sequence ID" value="EKT55427.1"/>
    <property type="molecule type" value="Genomic_DNA"/>
</dbReference>
<keyword evidence="2" id="KW-1185">Reference proteome</keyword>
<name>K8WDB1_9GAMM</name>
<sequence>MANTPEKNEIMIRPKNRSLPNLTKAFQLAWQKAANSTARRTEVVIIIKNDYLSNELVLPNDSSL</sequence>
<gene>
    <name evidence="1" type="ORF">OOA_16589</name>
</gene>
<dbReference type="HOGENOM" id="CLU_2864220_0_0_6"/>
<evidence type="ECO:0000313" key="2">
    <source>
        <dbReference type="Proteomes" id="UP000009336"/>
    </source>
</evidence>